<reference evidence="3 4" key="1">
    <citation type="submission" date="2019-01" db="EMBL/GenBank/DDBJ databases">
        <authorList>
            <person name="Chen W.-M."/>
        </authorList>
    </citation>
    <scope>NUCLEOTIDE SEQUENCE [LARGE SCALE GENOMIC DNA]</scope>
    <source>
        <strain evidence="3 4">TLA-22</strain>
    </source>
</reference>
<dbReference type="InterPro" id="IPR039672">
    <property type="entry name" value="MFS_2"/>
</dbReference>
<keyword evidence="2" id="KW-0472">Membrane</keyword>
<dbReference type="PANTHER" id="PTHR11328">
    <property type="entry name" value="MAJOR FACILITATOR SUPERFAMILY DOMAIN-CONTAINING PROTEIN"/>
    <property type="match status" value="1"/>
</dbReference>
<proteinExistence type="inferred from homology"/>
<dbReference type="OrthoDB" id="9764596at2"/>
<accession>A0A437J8V6</accession>
<dbReference type="AlphaFoldDB" id="A0A437J8V6"/>
<feature type="transmembrane region" description="Helical" evidence="2">
    <location>
        <begin position="94"/>
        <end position="111"/>
    </location>
</feature>
<dbReference type="GO" id="GO:0008643">
    <property type="term" value="P:carbohydrate transport"/>
    <property type="evidence" value="ECO:0007669"/>
    <property type="project" value="InterPro"/>
</dbReference>
<dbReference type="Gene3D" id="1.20.1250.20">
    <property type="entry name" value="MFS general substrate transporter like domains"/>
    <property type="match status" value="2"/>
</dbReference>
<organism evidence="3 4">
    <name type="scientific">Sphingobium algorifonticola</name>
    <dbReference type="NCBI Taxonomy" id="2008318"/>
    <lineage>
        <taxon>Bacteria</taxon>
        <taxon>Pseudomonadati</taxon>
        <taxon>Pseudomonadota</taxon>
        <taxon>Alphaproteobacteria</taxon>
        <taxon>Sphingomonadales</taxon>
        <taxon>Sphingomonadaceae</taxon>
        <taxon>Sphingobium</taxon>
    </lineage>
</organism>
<keyword evidence="2" id="KW-1133">Transmembrane helix</keyword>
<feature type="transmembrane region" description="Helical" evidence="2">
    <location>
        <begin position="123"/>
        <end position="146"/>
    </location>
</feature>
<feature type="transmembrane region" description="Helical" evidence="2">
    <location>
        <begin position="250"/>
        <end position="272"/>
    </location>
</feature>
<dbReference type="InterPro" id="IPR036259">
    <property type="entry name" value="MFS_trans_sf"/>
</dbReference>
<evidence type="ECO:0000313" key="4">
    <source>
        <dbReference type="Proteomes" id="UP000282977"/>
    </source>
</evidence>
<dbReference type="EMBL" id="RZUL01000002">
    <property type="protein sequence ID" value="RVT41941.1"/>
    <property type="molecule type" value="Genomic_DNA"/>
</dbReference>
<feature type="transmembrane region" description="Helical" evidence="2">
    <location>
        <begin position="52"/>
        <end position="73"/>
    </location>
</feature>
<dbReference type="Pfam" id="PF13347">
    <property type="entry name" value="MFS_2"/>
    <property type="match status" value="1"/>
</dbReference>
<gene>
    <name evidence="3" type="ORF">ENE74_06720</name>
</gene>
<comment type="similarity">
    <text evidence="1">Belongs to the sodium:galactoside symporter (TC 2.A.2) family.</text>
</comment>
<evidence type="ECO:0000256" key="2">
    <source>
        <dbReference type="SAM" id="Phobius"/>
    </source>
</evidence>
<dbReference type="GO" id="GO:0005886">
    <property type="term" value="C:plasma membrane"/>
    <property type="evidence" value="ECO:0007669"/>
    <property type="project" value="TreeGrafter"/>
</dbReference>
<evidence type="ECO:0000256" key="1">
    <source>
        <dbReference type="ARBA" id="ARBA00009617"/>
    </source>
</evidence>
<dbReference type="RefSeq" id="WP_127690095.1">
    <property type="nucleotide sequence ID" value="NZ_RZUL01000002.1"/>
</dbReference>
<name>A0A437J8V6_9SPHN</name>
<sequence length="476" mass="51836">MRSYGKARGATTDQPTERIGWSVMLSYSGSAFAAGYLCILVNTYVMKFSTDVLLIAPAVMGLIFGFSRIWDAVSDPIAGYLSDRTSLAFGRRRSWILASIIPVVVTFYMVFAPPALDTFGLTVWMAVAIIGFYTAMTVFLIPHMSLGAEIAPNYLERNRVFGYRHSFYTAGGILSLGAMYILIAAGEAGGPDLIRLRAPQLAIVAACGAVVLFVWLVWTVKERADGTGRAVPRPTKAFGDVLKNQHARRLLIITFIEQMGSAAVVVTALYMTQYVVGVSWLAPILILAFMAPSAASVPLWLWLSKRYGKMSAWVGAMLLTAVAFASAFSIAFMDDLHTRVMMILATALISGFAAGAGGTYSPSTQGDVIDYDEYITGDRKEGAYFAAWNLAYKTAYGVMLFLTGFALDFGGFVPNQDQSMTSKIVIAGLFSLLPAACNIVGAYLLTRFTLDEQECNIIKAHLAQRPRDWRPERPAS</sequence>
<feature type="transmembrane region" description="Helical" evidence="2">
    <location>
        <begin position="425"/>
        <end position="445"/>
    </location>
</feature>
<feature type="transmembrane region" description="Helical" evidence="2">
    <location>
        <begin position="21"/>
        <end position="46"/>
    </location>
</feature>
<feature type="transmembrane region" description="Helical" evidence="2">
    <location>
        <begin position="278"/>
        <end position="303"/>
    </location>
</feature>
<dbReference type="SUPFAM" id="SSF103473">
    <property type="entry name" value="MFS general substrate transporter"/>
    <property type="match status" value="1"/>
</dbReference>
<evidence type="ECO:0000313" key="3">
    <source>
        <dbReference type="EMBL" id="RVT41941.1"/>
    </source>
</evidence>
<dbReference type="GO" id="GO:0015293">
    <property type="term" value="F:symporter activity"/>
    <property type="evidence" value="ECO:0007669"/>
    <property type="project" value="InterPro"/>
</dbReference>
<comment type="caution">
    <text evidence="3">The sequence shown here is derived from an EMBL/GenBank/DDBJ whole genome shotgun (WGS) entry which is preliminary data.</text>
</comment>
<keyword evidence="2" id="KW-0812">Transmembrane</keyword>
<dbReference type="Proteomes" id="UP000282977">
    <property type="component" value="Unassembled WGS sequence"/>
</dbReference>
<protein>
    <submittedName>
        <fullName evidence="3">MFS transporter</fullName>
    </submittedName>
</protein>
<feature type="transmembrane region" description="Helical" evidence="2">
    <location>
        <begin position="310"/>
        <end position="332"/>
    </location>
</feature>
<feature type="transmembrane region" description="Helical" evidence="2">
    <location>
        <begin position="167"/>
        <end position="186"/>
    </location>
</feature>
<keyword evidence="4" id="KW-1185">Reference proteome</keyword>
<feature type="transmembrane region" description="Helical" evidence="2">
    <location>
        <begin position="198"/>
        <end position="220"/>
    </location>
</feature>
<dbReference type="PANTHER" id="PTHR11328:SF28">
    <property type="entry name" value="MAJOR FACILITATOR SUPERFAMILY DOMAIN-CONTAINING PROTEIN 12"/>
    <property type="match status" value="1"/>
</dbReference>